<organism evidence="1 2">
    <name type="scientific">Stylonychia lemnae</name>
    <name type="common">Ciliate</name>
    <dbReference type="NCBI Taxonomy" id="5949"/>
    <lineage>
        <taxon>Eukaryota</taxon>
        <taxon>Sar</taxon>
        <taxon>Alveolata</taxon>
        <taxon>Ciliophora</taxon>
        <taxon>Intramacronucleata</taxon>
        <taxon>Spirotrichea</taxon>
        <taxon>Stichotrichia</taxon>
        <taxon>Sporadotrichida</taxon>
        <taxon>Oxytrichidae</taxon>
        <taxon>Stylonychinae</taxon>
        <taxon>Stylonychia</taxon>
    </lineage>
</organism>
<dbReference type="EMBL" id="CCKQ01005635">
    <property type="protein sequence ID" value="CDW76886.1"/>
    <property type="molecule type" value="Genomic_DNA"/>
</dbReference>
<protein>
    <submittedName>
        <fullName evidence="1">Uncharacterized protein</fullName>
    </submittedName>
</protein>
<proteinExistence type="predicted"/>
<name>A0A078A7Z5_STYLE</name>
<dbReference type="InParanoid" id="A0A078A7Z5"/>
<accession>A0A078A7Z5</accession>
<gene>
    <name evidence="1" type="primary">Contig4055.g4337</name>
    <name evidence="1" type="ORF">STYLEM_5851</name>
</gene>
<dbReference type="Proteomes" id="UP000039865">
    <property type="component" value="Unassembled WGS sequence"/>
</dbReference>
<reference evidence="1 2" key="1">
    <citation type="submission" date="2014-06" db="EMBL/GenBank/DDBJ databases">
        <authorList>
            <person name="Swart Estienne"/>
        </authorList>
    </citation>
    <scope>NUCLEOTIDE SEQUENCE [LARGE SCALE GENOMIC DNA]</scope>
    <source>
        <strain evidence="1 2">130c</strain>
    </source>
</reference>
<evidence type="ECO:0000313" key="1">
    <source>
        <dbReference type="EMBL" id="CDW76886.1"/>
    </source>
</evidence>
<evidence type="ECO:0000313" key="2">
    <source>
        <dbReference type="Proteomes" id="UP000039865"/>
    </source>
</evidence>
<keyword evidence="2" id="KW-1185">Reference proteome</keyword>
<dbReference type="AlphaFoldDB" id="A0A078A7Z5"/>
<sequence>MNISSNLLRFWPINCSFTIGILNSNPLLACKNMKGSNYKELDCKSSQMKSIVVLLISKLRRRALEFTRLPFQMLRQILLKFQYLYPKKSIQRAYRGHLSNMITIHKAKESLLTSTDLTVALNKQLESSHFHEQQNRQIGQQRYKLSHLLTSERSHIPKNKQEYQNTDAGRNLNFKKMTKLTQEKTQNIYNNQIRLKSARSQLPVPSEQMFSGKSFKRNDIYRATMSYGMSQS</sequence>